<dbReference type="EMBL" id="AGUD01000051">
    <property type="protein sequence ID" value="EHN12025.1"/>
    <property type="molecule type" value="Genomic_DNA"/>
</dbReference>
<dbReference type="NCBIfam" id="NF001813">
    <property type="entry name" value="PRK00549.1"/>
    <property type="match status" value="1"/>
</dbReference>
<dbReference type="PIRSF" id="PIRSF006728">
    <property type="entry name" value="CinA"/>
    <property type="match status" value="1"/>
</dbReference>
<comment type="caution">
    <text evidence="3">The sequence shown here is derived from an EMBL/GenBank/DDBJ whole genome shotgun (WGS) entry which is preliminary data.</text>
</comment>
<dbReference type="SMART" id="SM00852">
    <property type="entry name" value="MoCF_biosynth"/>
    <property type="match status" value="1"/>
</dbReference>
<dbReference type="PANTHER" id="PTHR13939:SF0">
    <property type="entry name" value="NMN AMIDOHYDROLASE-LIKE PROTEIN YFAY"/>
    <property type="match status" value="1"/>
</dbReference>
<sequence length="433" mass="44958">MSIPRAAIVVTGTEVLGGWVSDRNGPWLAQQLGAVGVDHVSTTVVGDRPEDLWAALDHARASGIDLVVTSGGLGPTEDDLTAAVVADFAGRPMELDEALEGRIWAIIEPLAKRWGHTDPAALRAANRKQALVPVGATVLEPVGTAPGLIVPPADGTSGPTVLVLPGPPRELQPMWRTAIAVDAFQAAIPGAEVRGEQILRVYGLPEAQLADTMREARAAGIELDAIEVTTCAHRGELEIVNRWAPARAAVAESFAAFVAERHGELVFSQDGRTIDELVFDLLRERGWTVATAESCTGGLVAGRLTDRAGSSEVMAGGVVAYADEVKRRALGVDGALLAEHGAVSAPVAQAMAVGALDRIGADVAVATTGIAGPGGGSEAKPVGTIFLAVAARDGASLVRHVRIPGDRFAIRDRTTTAALHLLRRLLRGETDAG</sequence>
<accession>H0E2U7</accession>
<feature type="domain" description="MoaB/Mog" evidence="2">
    <location>
        <begin position="7"/>
        <end position="186"/>
    </location>
</feature>
<dbReference type="Gene3D" id="3.90.950.20">
    <property type="entry name" value="CinA-like"/>
    <property type="match status" value="1"/>
</dbReference>
<evidence type="ECO:0000256" key="1">
    <source>
        <dbReference type="HAMAP-Rule" id="MF_00226"/>
    </source>
</evidence>
<dbReference type="RefSeq" id="WP_007571847.1">
    <property type="nucleotide sequence ID" value="NZ_AGUD01000051.1"/>
</dbReference>
<reference evidence="3 4" key="1">
    <citation type="journal article" date="2013" name="Biodegradation">
        <title>Quantitative proteomic analysis of ibuprofen-degrading Patulibacter sp. strain I11.</title>
        <authorList>
            <person name="Almeida B."/>
            <person name="Kjeldal H."/>
            <person name="Lolas I."/>
            <person name="Knudsen A.D."/>
            <person name="Carvalho G."/>
            <person name="Nielsen K.L."/>
            <person name="Barreto Crespo M.T."/>
            <person name="Stensballe A."/>
            <person name="Nielsen J.L."/>
        </authorList>
    </citation>
    <scope>NUCLEOTIDE SEQUENCE [LARGE SCALE GENOMIC DNA]</scope>
    <source>
        <strain evidence="3 4">I11</strain>
    </source>
</reference>
<evidence type="ECO:0000259" key="2">
    <source>
        <dbReference type="SMART" id="SM00852"/>
    </source>
</evidence>
<dbReference type="InterPro" id="IPR008136">
    <property type="entry name" value="CinA_C"/>
</dbReference>
<dbReference type="InterPro" id="IPR050101">
    <property type="entry name" value="CinA"/>
</dbReference>
<dbReference type="SUPFAM" id="SSF53218">
    <property type="entry name" value="Molybdenum cofactor biosynthesis proteins"/>
    <property type="match status" value="1"/>
</dbReference>
<evidence type="ECO:0000313" key="3">
    <source>
        <dbReference type="EMBL" id="EHN12025.1"/>
    </source>
</evidence>
<gene>
    <name evidence="3" type="ORF">PAI11_11120</name>
</gene>
<dbReference type="PANTHER" id="PTHR13939">
    <property type="entry name" value="NICOTINAMIDE-NUCLEOTIDE AMIDOHYDROLASE PNCC"/>
    <property type="match status" value="1"/>
</dbReference>
<dbReference type="SUPFAM" id="SSF142433">
    <property type="entry name" value="CinA-like"/>
    <property type="match status" value="1"/>
</dbReference>
<keyword evidence="4" id="KW-1185">Reference proteome</keyword>
<dbReference type="AlphaFoldDB" id="H0E2U7"/>
<name>H0E2U7_9ACTN</name>
<organism evidence="3 4">
    <name type="scientific">Patulibacter medicamentivorans</name>
    <dbReference type="NCBI Taxonomy" id="1097667"/>
    <lineage>
        <taxon>Bacteria</taxon>
        <taxon>Bacillati</taxon>
        <taxon>Actinomycetota</taxon>
        <taxon>Thermoleophilia</taxon>
        <taxon>Solirubrobacterales</taxon>
        <taxon>Patulibacteraceae</taxon>
        <taxon>Patulibacter</taxon>
    </lineage>
</organism>
<dbReference type="InterPro" id="IPR036653">
    <property type="entry name" value="CinA-like_C"/>
</dbReference>
<dbReference type="HAMAP" id="MF_00226_B">
    <property type="entry name" value="CinA_B"/>
    <property type="match status" value="1"/>
</dbReference>
<dbReference type="InterPro" id="IPR036425">
    <property type="entry name" value="MoaB/Mog-like_dom_sf"/>
</dbReference>
<protein>
    <recommendedName>
        <fullName evidence="1">CinA-like protein</fullName>
    </recommendedName>
</protein>
<dbReference type="Proteomes" id="UP000005143">
    <property type="component" value="Unassembled WGS sequence"/>
</dbReference>
<dbReference type="Pfam" id="PF00994">
    <property type="entry name" value="MoCF_biosynth"/>
    <property type="match status" value="1"/>
</dbReference>
<dbReference type="NCBIfam" id="TIGR00199">
    <property type="entry name" value="PncC_domain"/>
    <property type="match status" value="1"/>
</dbReference>
<dbReference type="PATRIC" id="fig|1097667.3.peg.1110"/>
<dbReference type="InterPro" id="IPR001453">
    <property type="entry name" value="MoaB/Mog_dom"/>
</dbReference>
<dbReference type="CDD" id="cd00885">
    <property type="entry name" value="cinA"/>
    <property type="match status" value="1"/>
</dbReference>
<proteinExistence type="inferred from homology"/>
<dbReference type="Gene3D" id="3.40.980.10">
    <property type="entry name" value="MoaB/Mog-like domain"/>
    <property type="match status" value="1"/>
</dbReference>
<comment type="similarity">
    <text evidence="1">Belongs to the CinA family.</text>
</comment>
<evidence type="ECO:0000313" key="4">
    <source>
        <dbReference type="Proteomes" id="UP000005143"/>
    </source>
</evidence>
<dbReference type="NCBIfam" id="TIGR00200">
    <property type="entry name" value="cinA_nterm"/>
    <property type="match status" value="1"/>
</dbReference>
<dbReference type="Pfam" id="PF02464">
    <property type="entry name" value="CinA"/>
    <property type="match status" value="1"/>
</dbReference>
<dbReference type="InterPro" id="IPR008135">
    <property type="entry name" value="Competence-induced_CinA"/>
</dbReference>